<dbReference type="Pfam" id="PF07929">
    <property type="entry name" value="PRiA4_ORF3"/>
    <property type="match status" value="1"/>
</dbReference>
<accession>A0A1H3VIH9</accession>
<dbReference type="SUPFAM" id="SSF159941">
    <property type="entry name" value="MM3350-like"/>
    <property type="match status" value="1"/>
</dbReference>
<dbReference type="Proteomes" id="UP000198846">
    <property type="component" value="Unassembled WGS sequence"/>
</dbReference>
<reference evidence="2 3" key="1">
    <citation type="submission" date="2016-10" db="EMBL/GenBank/DDBJ databases">
        <authorList>
            <person name="de Groot N.N."/>
        </authorList>
    </citation>
    <scope>NUCLEOTIDE SEQUENCE [LARGE SCALE GENOMIC DNA]</scope>
    <source>
        <strain evidence="2 3">DSM 23842</strain>
    </source>
</reference>
<organism evidence="2 3">
    <name type="scientific">Bizionia paragorgiae</name>
    <dbReference type="NCBI Taxonomy" id="283786"/>
    <lineage>
        <taxon>Bacteria</taxon>
        <taxon>Pseudomonadati</taxon>
        <taxon>Bacteroidota</taxon>
        <taxon>Flavobacteriia</taxon>
        <taxon>Flavobacteriales</taxon>
        <taxon>Flavobacteriaceae</taxon>
        <taxon>Bizionia</taxon>
    </lineage>
</organism>
<dbReference type="InterPro" id="IPR012912">
    <property type="entry name" value="Plasmid_pRiA4b_Orf3-like"/>
</dbReference>
<dbReference type="OrthoDB" id="666725at2"/>
<evidence type="ECO:0000259" key="1">
    <source>
        <dbReference type="Pfam" id="PF07929"/>
    </source>
</evidence>
<proteinExistence type="predicted"/>
<name>A0A1H3VIH9_BIZPA</name>
<dbReference type="InterPro" id="IPR024047">
    <property type="entry name" value="MM3350-like_sf"/>
</dbReference>
<dbReference type="PANTHER" id="PTHR41878">
    <property type="entry name" value="LEXA REPRESSOR-RELATED"/>
    <property type="match status" value="1"/>
</dbReference>
<gene>
    <name evidence="2" type="ORF">SAMN04487990_101145</name>
</gene>
<dbReference type="AlphaFoldDB" id="A0A1H3VIH9"/>
<feature type="domain" description="Plasmid pRiA4b Orf3-like" evidence="1">
    <location>
        <begin position="2"/>
        <end position="137"/>
    </location>
</feature>
<evidence type="ECO:0000313" key="2">
    <source>
        <dbReference type="EMBL" id="SDZ73912.1"/>
    </source>
</evidence>
<dbReference type="Gene3D" id="3.10.290.30">
    <property type="entry name" value="MM3350-like"/>
    <property type="match status" value="1"/>
</dbReference>
<keyword evidence="3" id="KW-1185">Reference proteome</keyword>
<dbReference type="EMBL" id="FNQK01000001">
    <property type="protein sequence ID" value="SDZ73912.1"/>
    <property type="molecule type" value="Genomic_DNA"/>
</dbReference>
<sequence>MIYRFRVILDNDTKDDIFRDLEIRETDTLEDLHNTINQAFGFDGTEMASFYLSDDEWNQGEEISLFDLSDDESSVRLMNETSLSDTVHEAQTKLIYVYDFLSMWTFFVELAEIAEETEGVDYPNLMFVKGQVPDEAPDKIFEAENLDGDDDYDEYDDDFDINDYDNLNFDENWN</sequence>
<dbReference type="RefSeq" id="WP_092131149.1">
    <property type="nucleotide sequence ID" value="NZ_FNQK01000001.1"/>
</dbReference>
<dbReference type="PANTHER" id="PTHR41878:SF1">
    <property type="entry name" value="TNPR PROTEIN"/>
    <property type="match status" value="1"/>
</dbReference>
<protein>
    <submittedName>
        <fullName evidence="2">PRiA4b ORF-3-like protein</fullName>
    </submittedName>
</protein>
<evidence type="ECO:0000313" key="3">
    <source>
        <dbReference type="Proteomes" id="UP000198846"/>
    </source>
</evidence>
<dbReference type="STRING" id="283786.SAMN04487990_101145"/>